<accession>A0ABW4KDV3</accession>
<dbReference type="RefSeq" id="WP_378800972.1">
    <property type="nucleotide sequence ID" value="NZ_JBHUER010000013.1"/>
</dbReference>
<dbReference type="PANTHER" id="PTHR43297">
    <property type="entry name" value="OLIGOPEPTIDE TRANSPORT ATP-BINDING PROTEIN APPD"/>
    <property type="match status" value="1"/>
</dbReference>
<dbReference type="Proteomes" id="UP001597308">
    <property type="component" value="Unassembled WGS sequence"/>
</dbReference>
<evidence type="ECO:0000256" key="6">
    <source>
        <dbReference type="ARBA" id="ARBA00022840"/>
    </source>
</evidence>
<dbReference type="InterPro" id="IPR050388">
    <property type="entry name" value="ABC_Ni/Peptide_Import"/>
</dbReference>
<dbReference type="PANTHER" id="PTHR43297:SF2">
    <property type="entry name" value="DIPEPTIDE TRANSPORT ATP-BINDING PROTEIN DPPD"/>
    <property type="match status" value="1"/>
</dbReference>
<evidence type="ECO:0000256" key="7">
    <source>
        <dbReference type="ARBA" id="ARBA00023136"/>
    </source>
</evidence>
<dbReference type="InterPro" id="IPR017871">
    <property type="entry name" value="ABC_transporter-like_CS"/>
</dbReference>
<keyword evidence="7" id="KW-0472">Membrane</keyword>
<dbReference type="InterPro" id="IPR013563">
    <property type="entry name" value="Oligopep_ABC_C"/>
</dbReference>
<evidence type="ECO:0000256" key="2">
    <source>
        <dbReference type="ARBA" id="ARBA00005417"/>
    </source>
</evidence>
<dbReference type="InterPro" id="IPR027417">
    <property type="entry name" value="P-loop_NTPase"/>
</dbReference>
<dbReference type="PROSITE" id="PS00211">
    <property type="entry name" value="ABC_TRANSPORTER_1"/>
    <property type="match status" value="1"/>
</dbReference>
<organism evidence="9 10">
    <name type="scientific">Methylopila henanensis</name>
    <dbReference type="NCBI Taxonomy" id="873516"/>
    <lineage>
        <taxon>Bacteria</taxon>
        <taxon>Pseudomonadati</taxon>
        <taxon>Pseudomonadota</taxon>
        <taxon>Alphaproteobacteria</taxon>
        <taxon>Hyphomicrobiales</taxon>
        <taxon>Methylopilaceae</taxon>
        <taxon>Methylopila</taxon>
    </lineage>
</organism>
<evidence type="ECO:0000313" key="10">
    <source>
        <dbReference type="Proteomes" id="UP001597308"/>
    </source>
</evidence>
<dbReference type="NCBIfam" id="TIGR01727">
    <property type="entry name" value="oligo_HPY"/>
    <property type="match status" value="1"/>
</dbReference>
<dbReference type="SUPFAM" id="SSF52540">
    <property type="entry name" value="P-loop containing nucleoside triphosphate hydrolases"/>
    <property type="match status" value="1"/>
</dbReference>
<comment type="subcellular location">
    <subcellularLocation>
        <location evidence="1">Cell inner membrane</location>
        <topology evidence="1">Peripheral membrane protein</topology>
    </subcellularLocation>
</comment>
<dbReference type="Gene3D" id="3.40.50.300">
    <property type="entry name" value="P-loop containing nucleotide triphosphate hydrolases"/>
    <property type="match status" value="1"/>
</dbReference>
<dbReference type="EMBL" id="JBHUER010000013">
    <property type="protein sequence ID" value="MFD1704921.1"/>
    <property type="molecule type" value="Genomic_DNA"/>
</dbReference>
<keyword evidence="10" id="KW-1185">Reference proteome</keyword>
<evidence type="ECO:0000313" key="9">
    <source>
        <dbReference type="EMBL" id="MFD1704921.1"/>
    </source>
</evidence>
<dbReference type="InterPro" id="IPR003439">
    <property type="entry name" value="ABC_transporter-like_ATP-bd"/>
</dbReference>
<dbReference type="SMART" id="SM00382">
    <property type="entry name" value="AAA"/>
    <property type="match status" value="1"/>
</dbReference>
<evidence type="ECO:0000256" key="5">
    <source>
        <dbReference type="ARBA" id="ARBA00022741"/>
    </source>
</evidence>
<dbReference type="Pfam" id="PF08352">
    <property type="entry name" value="oligo_HPY"/>
    <property type="match status" value="1"/>
</dbReference>
<comment type="caution">
    <text evidence="9">The sequence shown here is derived from an EMBL/GenBank/DDBJ whole genome shotgun (WGS) entry which is preliminary data.</text>
</comment>
<comment type="similarity">
    <text evidence="2">Belongs to the ABC transporter superfamily.</text>
</comment>
<dbReference type="GO" id="GO:0005524">
    <property type="term" value="F:ATP binding"/>
    <property type="evidence" value="ECO:0007669"/>
    <property type="project" value="UniProtKB-KW"/>
</dbReference>
<feature type="domain" description="ABC transporter" evidence="8">
    <location>
        <begin position="26"/>
        <end position="272"/>
    </location>
</feature>
<evidence type="ECO:0000256" key="1">
    <source>
        <dbReference type="ARBA" id="ARBA00004417"/>
    </source>
</evidence>
<evidence type="ECO:0000259" key="8">
    <source>
        <dbReference type="PROSITE" id="PS50893"/>
    </source>
</evidence>
<reference evidence="10" key="1">
    <citation type="journal article" date="2019" name="Int. J. Syst. Evol. Microbiol.">
        <title>The Global Catalogue of Microorganisms (GCM) 10K type strain sequencing project: providing services to taxonomists for standard genome sequencing and annotation.</title>
        <authorList>
            <consortium name="The Broad Institute Genomics Platform"/>
            <consortium name="The Broad Institute Genome Sequencing Center for Infectious Disease"/>
            <person name="Wu L."/>
            <person name="Ma J."/>
        </authorList>
    </citation>
    <scope>NUCLEOTIDE SEQUENCE [LARGE SCALE GENOMIC DNA]</scope>
    <source>
        <strain evidence="10">KCTC 23707</strain>
    </source>
</reference>
<protein>
    <submittedName>
        <fullName evidence="9">ABC transporter ATP-binding protein</fullName>
    </submittedName>
</protein>
<dbReference type="CDD" id="cd03257">
    <property type="entry name" value="ABC_NikE_OppD_transporters"/>
    <property type="match status" value="1"/>
</dbReference>
<sequence>MAAALALPLPEPVGAPPAAAPADALLRVEHLSLTRGEKLILDDVSFALKQGATLALVGESGAGKSTIALALIGLLAGPKVGIDGRMLFDGADLAKTGERDWLRLRGRRISMIFQDASSALNPCFTVGAQLMTPLRRLLGLSKAQARKRAVELLEGVGLSDAESRLDAYPHQLSGGMQQRVMIAIALSTNPELLLADEPTSALDVTIQAQIVRLILDETRKRGASCIFVLHDLALASQACDEIVVLYGGQVMEAGPAETVLREPLHPYTVGLKACVLEIDTEELEPLPSGSPSFASKRPGCRFAPRCASAIEKCAAEKPPLIETRGRRLACWNPVA</sequence>
<keyword evidence="4" id="KW-1003">Cell membrane</keyword>
<dbReference type="PROSITE" id="PS50893">
    <property type="entry name" value="ABC_TRANSPORTER_2"/>
    <property type="match status" value="1"/>
</dbReference>
<keyword evidence="3" id="KW-0813">Transport</keyword>
<name>A0ABW4KDV3_9HYPH</name>
<evidence type="ECO:0000256" key="4">
    <source>
        <dbReference type="ARBA" id="ARBA00022475"/>
    </source>
</evidence>
<gene>
    <name evidence="9" type="ORF">ACFSCV_18090</name>
</gene>
<dbReference type="InterPro" id="IPR003593">
    <property type="entry name" value="AAA+_ATPase"/>
</dbReference>
<dbReference type="Pfam" id="PF00005">
    <property type="entry name" value="ABC_tran"/>
    <property type="match status" value="1"/>
</dbReference>
<proteinExistence type="inferred from homology"/>
<keyword evidence="6 9" id="KW-0067">ATP-binding</keyword>
<keyword evidence="5" id="KW-0547">Nucleotide-binding</keyword>
<evidence type="ECO:0000256" key="3">
    <source>
        <dbReference type="ARBA" id="ARBA00022448"/>
    </source>
</evidence>